<proteinExistence type="predicted"/>
<evidence type="ECO:0000313" key="1">
    <source>
        <dbReference type="EMBL" id="CCQ65062.1"/>
    </source>
</evidence>
<dbReference type="Pfam" id="PF19671">
    <property type="entry name" value="DUF6174"/>
    <property type="match status" value="1"/>
</dbReference>
<dbReference type="EMBL" id="CAQN01000102">
    <property type="protein sequence ID" value="CCQ65062.1"/>
    <property type="molecule type" value="Genomic_DNA"/>
</dbReference>
<reference evidence="1 2" key="2">
    <citation type="submission" date="2013-09" db="EMBL/GenBank/DDBJ databases">
        <title>Whole genome comparison of six Crocosphaera watsonii strains with differing phenotypes.</title>
        <authorList>
            <person name="Bench S.R."/>
            <person name="Heller P."/>
            <person name="Frank I."/>
            <person name="Arciniega M."/>
            <person name="Shilova I.N."/>
            <person name="Zehr J.P."/>
        </authorList>
    </citation>
    <scope>NUCLEOTIDE SEQUENCE [LARGE SCALE GENOMIC DNA]</scope>
    <source>
        <strain evidence="1 2">WH 0402</strain>
    </source>
</reference>
<protein>
    <submittedName>
        <fullName evidence="1">Uncharacterized protein</fullName>
    </submittedName>
</protein>
<gene>
    <name evidence="1" type="ORF">CWATWH0402_1504</name>
</gene>
<reference evidence="1 2" key="1">
    <citation type="submission" date="2013-01" db="EMBL/GenBank/DDBJ databases">
        <authorList>
            <person name="Bench S."/>
        </authorList>
    </citation>
    <scope>NUCLEOTIDE SEQUENCE [LARGE SCALE GENOMIC DNA]</scope>
    <source>
        <strain evidence="1 2">WH 0402</strain>
    </source>
</reference>
<dbReference type="Proteomes" id="UP000018130">
    <property type="component" value="Unassembled WGS sequence"/>
</dbReference>
<name>T2JKN6_CROWT</name>
<accession>T2JKN6</accession>
<dbReference type="AlphaFoldDB" id="T2JKN6"/>
<organism evidence="1 2">
    <name type="scientific">Crocosphaera watsonii WH 0402</name>
    <dbReference type="NCBI Taxonomy" id="1284629"/>
    <lineage>
        <taxon>Bacteria</taxon>
        <taxon>Bacillati</taxon>
        <taxon>Cyanobacteriota</taxon>
        <taxon>Cyanophyceae</taxon>
        <taxon>Oscillatoriophycideae</taxon>
        <taxon>Chroococcales</taxon>
        <taxon>Aphanothecaceae</taxon>
        <taxon>Crocosphaera</taxon>
    </lineage>
</organism>
<comment type="caution">
    <text evidence="1">The sequence shown here is derived from an EMBL/GenBank/DDBJ whole genome shotgun (WGS) entry which is preliminary data.</text>
</comment>
<evidence type="ECO:0000313" key="2">
    <source>
        <dbReference type="Proteomes" id="UP000018130"/>
    </source>
</evidence>
<sequence>MLSKFPLKIDKLSQVVNLNNNQVITDLTSPKTIEELFNIIEDAIKRNADEMQISYDPTLGYPTRVAIDYEKILVDEEITYTVTNLSKLD</sequence>
<dbReference type="InterPro" id="IPR046172">
    <property type="entry name" value="DUF6174"/>
</dbReference>